<feature type="transmembrane region" description="Helical" evidence="1">
    <location>
        <begin position="103"/>
        <end position="121"/>
    </location>
</feature>
<organism evidence="2 3">
    <name type="scientific">Alloacidobacterium dinghuense</name>
    <dbReference type="NCBI Taxonomy" id="2763107"/>
    <lineage>
        <taxon>Bacteria</taxon>
        <taxon>Pseudomonadati</taxon>
        <taxon>Acidobacteriota</taxon>
        <taxon>Terriglobia</taxon>
        <taxon>Terriglobales</taxon>
        <taxon>Acidobacteriaceae</taxon>
        <taxon>Alloacidobacterium</taxon>
    </lineage>
</organism>
<protein>
    <submittedName>
        <fullName evidence="2">DUF1634 domain-containing protein</fullName>
    </submittedName>
</protein>
<proteinExistence type="predicted"/>
<dbReference type="InterPro" id="IPR012861">
    <property type="entry name" value="DUF1634"/>
</dbReference>
<evidence type="ECO:0000313" key="3">
    <source>
        <dbReference type="Proteomes" id="UP000515312"/>
    </source>
</evidence>
<gene>
    <name evidence="2" type="ORF">H7849_25660</name>
</gene>
<dbReference type="EMBL" id="CP060394">
    <property type="protein sequence ID" value="QNI35196.1"/>
    <property type="molecule type" value="Genomic_DNA"/>
</dbReference>
<dbReference type="Pfam" id="PF07843">
    <property type="entry name" value="DUF1634"/>
    <property type="match status" value="1"/>
</dbReference>
<feature type="transmembrane region" description="Helical" evidence="1">
    <location>
        <begin position="71"/>
        <end position="91"/>
    </location>
</feature>
<sequence>MMMNDQKMEIAIGQILRAGVFLAAAIVFIGGVLYLNQTRGPRHDYATFQGEAIALRSPVGVVKQAFSGNSYAIIQLGLLVLIATPVARVLFAAFGFLLEKDRLYVVVSLLVFAVLMYSLVFDH</sequence>
<feature type="transmembrane region" description="Helical" evidence="1">
    <location>
        <begin position="12"/>
        <end position="35"/>
    </location>
</feature>
<dbReference type="AlphaFoldDB" id="A0A7G8BRM6"/>
<keyword evidence="3" id="KW-1185">Reference proteome</keyword>
<accession>A0A7G8BRM6</accession>
<evidence type="ECO:0000256" key="1">
    <source>
        <dbReference type="SAM" id="Phobius"/>
    </source>
</evidence>
<keyword evidence="1" id="KW-0812">Transmembrane</keyword>
<dbReference type="Proteomes" id="UP000515312">
    <property type="component" value="Chromosome"/>
</dbReference>
<keyword evidence="1" id="KW-0472">Membrane</keyword>
<evidence type="ECO:0000313" key="2">
    <source>
        <dbReference type="EMBL" id="QNI35196.1"/>
    </source>
</evidence>
<name>A0A7G8BRM6_9BACT</name>
<reference evidence="2 3" key="1">
    <citation type="submission" date="2020-08" db="EMBL/GenBank/DDBJ databases">
        <title>Edaphobacter telluris sp. nov. and Acidobacterium dinghuensis sp. nov., two acidobacteria isolated from forest soil.</title>
        <authorList>
            <person name="Fu J."/>
            <person name="Qiu L."/>
        </authorList>
    </citation>
    <scope>NUCLEOTIDE SEQUENCE [LARGE SCALE GENOMIC DNA]</scope>
    <source>
        <strain evidence="2">4Y35</strain>
    </source>
</reference>
<dbReference type="KEGG" id="adin:H7849_25660"/>
<keyword evidence="1" id="KW-1133">Transmembrane helix</keyword>